<dbReference type="EMBL" id="KN838625">
    <property type="protein sequence ID" value="KIK00447.1"/>
    <property type="molecule type" value="Genomic_DNA"/>
</dbReference>
<organism evidence="1 2">
    <name type="scientific">Laccaria amethystina LaAM-08-1</name>
    <dbReference type="NCBI Taxonomy" id="1095629"/>
    <lineage>
        <taxon>Eukaryota</taxon>
        <taxon>Fungi</taxon>
        <taxon>Dikarya</taxon>
        <taxon>Basidiomycota</taxon>
        <taxon>Agaricomycotina</taxon>
        <taxon>Agaricomycetes</taxon>
        <taxon>Agaricomycetidae</taxon>
        <taxon>Agaricales</taxon>
        <taxon>Agaricineae</taxon>
        <taxon>Hydnangiaceae</taxon>
        <taxon>Laccaria</taxon>
    </lineage>
</organism>
<dbReference type="AlphaFoldDB" id="A0A0C9XRW2"/>
<proteinExistence type="predicted"/>
<accession>A0A0C9XRW2</accession>
<evidence type="ECO:0000313" key="1">
    <source>
        <dbReference type="EMBL" id="KIK00447.1"/>
    </source>
</evidence>
<gene>
    <name evidence="1" type="ORF">K443DRAFT_122811</name>
</gene>
<keyword evidence="2" id="KW-1185">Reference proteome</keyword>
<dbReference type="Proteomes" id="UP000054477">
    <property type="component" value="Unassembled WGS sequence"/>
</dbReference>
<protein>
    <submittedName>
        <fullName evidence="1">Uncharacterized protein</fullName>
    </submittedName>
</protein>
<reference evidence="2" key="2">
    <citation type="submission" date="2015-01" db="EMBL/GenBank/DDBJ databases">
        <title>Evolutionary Origins and Diversification of the Mycorrhizal Mutualists.</title>
        <authorList>
            <consortium name="DOE Joint Genome Institute"/>
            <consortium name="Mycorrhizal Genomics Consortium"/>
            <person name="Kohler A."/>
            <person name="Kuo A."/>
            <person name="Nagy L.G."/>
            <person name="Floudas D."/>
            <person name="Copeland A."/>
            <person name="Barry K.W."/>
            <person name="Cichocki N."/>
            <person name="Veneault-Fourrey C."/>
            <person name="LaButti K."/>
            <person name="Lindquist E.A."/>
            <person name="Lipzen A."/>
            <person name="Lundell T."/>
            <person name="Morin E."/>
            <person name="Murat C."/>
            <person name="Riley R."/>
            <person name="Ohm R."/>
            <person name="Sun H."/>
            <person name="Tunlid A."/>
            <person name="Henrissat B."/>
            <person name="Grigoriev I.V."/>
            <person name="Hibbett D.S."/>
            <person name="Martin F."/>
        </authorList>
    </citation>
    <scope>NUCLEOTIDE SEQUENCE [LARGE SCALE GENOMIC DNA]</scope>
    <source>
        <strain evidence="2">LaAM-08-1</strain>
    </source>
</reference>
<reference evidence="1 2" key="1">
    <citation type="submission" date="2014-04" db="EMBL/GenBank/DDBJ databases">
        <authorList>
            <consortium name="DOE Joint Genome Institute"/>
            <person name="Kuo A."/>
            <person name="Kohler A."/>
            <person name="Nagy L.G."/>
            <person name="Floudas D."/>
            <person name="Copeland A."/>
            <person name="Barry K.W."/>
            <person name="Cichocki N."/>
            <person name="Veneault-Fourrey C."/>
            <person name="LaButti K."/>
            <person name="Lindquist E.A."/>
            <person name="Lipzen A."/>
            <person name="Lundell T."/>
            <person name="Morin E."/>
            <person name="Murat C."/>
            <person name="Sun H."/>
            <person name="Tunlid A."/>
            <person name="Henrissat B."/>
            <person name="Grigoriev I.V."/>
            <person name="Hibbett D.S."/>
            <person name="Martin F."/>
            <person name="Nordberg H.P."/>
            <person name="Cantor M.N."/>
            <person name="Hua S.X."/>
        </authorList>
    </citation>
    <scope>NUCLEOTIDE SEQUENCE [LARGE SCALE GENOMIC DNA]</scope>
    <source>
        <strain evidence="1 2">LaAM-08-1</strain>
    </source>
</reference>
<evidence type="ECO:0000313" key="2">
    <source>
        <dbReference type="Proteomes" id="UP000054477"/>
    </source>
</evidence>
<sequence>MRRVWPFLLHYVVRFPAGDEHKGSWQRWLADTGIGGGFAKEVLNQILTYGNVKCRDCHLDLRRIGALLDRDFDLILERPGERDRNVAESESVPITYMIWIGLTPAVILAVIRTEKPIDFVCQRPMGCTVSIYDLTSTVLTNAPRFRGVIRVDEGVIGEE</sequence>
<name>A0A0C9XRW2_9AGAR</name>
<dbReference type="HOGENOM" id="CLU_1661058_0_0_1"/>